<reference evidence="2" key="1">
    <citation type="submission" date="2021-04" db="EMBL/GenBank/DDBJ databases">
        <authorList>
            <person name="Hartkoorn R.C."/>
            <person name="Beaudoing E."/>
            <person name="Hot D."/>
        </authorList>
    </citation>
    <scope>NUCLEOTIDE SEQUENCE</scope>
    <source>
        <strain evidence="2">NRRL B-16292</strain>
    </source>
</reference>
<organism evidence="2 3">
    <name type="scientific">Dactylosporangium fulvum</name>
    <dbReference type="NCBI Taxonomy" id="53359"/>
    <lineage>
        <taxon>Bacteria</taxon>
        <taxon>Bacillati</taxon>
        <taxon>Actinomycetota</taxon>
        <taxon>Actinomycetes</taxon>
        <taxon>Micromonosporales</taxon>
        <taxon>Micromonosporaceae</taxon>
        <taxon>Dactylosporangium</taxon>
    </lineage>
</organism>
<evidence type="ECO:0000256" key="1">
    <source>
        <dbReference type="SAM" id="SignalP"/>
    </source>
</evidence>
<proteinExistence type="predicted"/>
<feature type="signal peptide" evidence="1">
    <location>
        <begin position="1"/>
        <end position="22"/>
    </location>
</feature>
<dbReference type="Proteomes" id="UP001059617">
    <property type="component" value="Chromosome"/>
</dbReference>
<accession>A0ABY5W8Q4</accession>
<protein>
    <recommendedName>
        <fullName evidence="4">GerMN domain-containing protein</fullName>
    </recommendedName>
</protein>
<gene>
    <name evidence="2" type="ORF">Dfulv_15655</name>
</gene>
<keyword evidence="1" id="KW-0732">Signal</keyword>
<dbReference type="RefSeq" id="WP_259863731.1">
    <property type="nucleotide sequence ID" value="NZ_BAAAST010000012.1"/>
</dbReference>
<reference evidence="2" key="2">
    <citation type="submission" date="2022-09" db="EMBL/GenBank/DDBJ databases">
        <title>Biosynthetic gene clusters of Dactylosporangioum fulvum.</title>
        <authorList>
            <person name="Caradec T."/>
        </authorList>
    </citation>
    <scope>NUCLEOTIDE SEQUENCE</scope>
    <source>
        <strain evidence="2">NRRL B-16292</strain>
    </source>
</reference>
<evidence type="ECO:0008006" key="4">
    <source>
        <dbReference type="Google" id="ProtNLM"/>
    </source>
</evidence>
<keyword evidence="3" id="KW-1185">Reference proteome</keyword>
<dbReference type="PROSITE" id="PS51257">
    <property type="entry name" value="PROKAR_LIPOPROTEIN"/>
    <property type="match status" value="1"/>
</dbReference>
<dbReference type="EMBL" id="CP073720">
    <property type="protein sequence ID" value="UWP85594.1"/>
    <property type="molecule type" value="Genomic_DNA"/>
</dbReference>
<evidence type="ECO:0000313" key="2">
    <source>
        <dbReference type="EMBL" id="UWP85594.1"/>
    </source>
</evidence>
<evidence type="ECO:0000313" key="3">
    <source>
        <dbReference type="Proteomes" id="UP001059617"/>
    </source>
</evidence>
<feature type="chain" id="PRO_5046368609" description="GerMN domain-containing protein" evidence="1">
    <location>
        <begin position="23"/>
        <end position="301"/>
    </location>
</feature>
<sequence length="301" mass="31104">MRGRWGAVVVVGVALLALAGAAGCDGRTAVAPDPQGPLPSGVAPEAVTRWAQFPADRAPRPVVLLDELPLSSGFSDGSTQDAFRYGRYLLTTQEPLPQAPAKTVTVTLPGQPAVQLPAIGAQEAFVALRNVKPRNVASDAAEPTGVVRIIAVTFGSAMFRTDRGDASLPAWVFTVEGSSGPVLWPALAADGYVKAPTKIQAPPLGPATARGSTVTIRLEAPEPACPGQPEHRYEPVVVESPRVVAIGLRAVVSGTAPGPANDSCGHVAMLRTAEYEMRLAAPLGARLLVGADGIPIQVNQV</sequence>
<name>A0ABY5W8Q4_9ACTN</name>